<protein>
    <recommendedName>
        <fullName evidence="4 9">N-(5'-phosphoribosyl)anthranilate isomerase</fullName>
        <shortName evidence="9">PRAI</shortName>
        <ecNumber evidence="3 9">5.3.1.24</ecNumber>
    </recommendedName>
</protein>
<dbReference type="HAMAP" id="MF_00135">
    <property type="entry name" value="PRAI"/>
    <property type="match status" value="1"/>
</dbReference>
<keyword evidence="6 9" id="KW-0822">Tryptophan biosynthesis</keyword>
<keyword evidence="5 9" id="KW-0028">Amino-acid biosynthesis</keyword>
<feature type="domain" description="N-(5'phosphoribosyl) anthranilate isomerase (PRAI)" evidence="10">
    <location>
        <begin position="41"/>
        <end position="216"/>
    </location>
</feature>
<dbReference type="Pfam" id="PF00697">
    <property type="entry name" value="PRAI"/>
    <property type="match status" value="1"/>
</dbReference>
<dbReference type="GO" id="GO:0004640">
    <property type="term" value="F:phosphoribosylanthranilate isomerase activity"/>
    <property type="evidence" value="ECO:0007669"/>
    <property type="project" value="UniProtKB-UniRule"/>
</dbReference>
<reference evidence="11" key="1">
    <citation type="journal article" date="2013" name="Mar. Drugs">
        <title>Assessing the effectiveness of functional genetic screens for the identification of bioactive metabolites.</title>
        <authorList>
            <person name="Penesyan A."/>
            <person name="Ballestriero F."/>
            <person name="Daim M."/>
            <person name="Kjelleberg S."/>
            <person name="Thomas T."/>
            <person name="Egan S."/>
        </authorList>
    </citation>
    <scope>NUCLEOTIDE SEQUENCE</scope>
    <source>
        <strain evidence="11">U95</strain>
    </source>
</reference>
<evidence type="ECO:0000313" key="11">
    <source>
        <dbReference type="EMBL" id="AFT64151.1"/>
    </source>
</evidence>
<accession>M4HXH3</accession>
<evidence type="ECO:0000256" key="4">
    <source>
        <dbReference type="ARBA" id="ARBA00022272"/>
    </source>
</evidence>
<gene>
    <name evidence="9" type="primary">trpF</name>
</gene>
<comment type="pathway">
    <text evidence="2 9">Amino-acid biosynthesis; L-tryptophan biosynthesis; L-tryptophan from chorismate: step 3/5.</text>
</comment>
<dbReference type="AlphaFoldDB" id="M4HXH3"/>
<organism evidence="11">
    <name type="scientific">alpha proteobacterium U95</name>
    <dbReference type="NCBI Taxonomy" id="649539"/>
    <lineage>
        <taxon>Bacteria</taxon>
        <taxon>Pseudomonadati</taxon>
        <taxon>Pseudomonadota</taxon>
        <taxon>Alphaproteobacteria</taxon>
    </lineage>
</organism>
<comment type="catalytic activity">
    <reaction evidence="1 9">
        <text>N-(5-phospho-beta-D-ribosyl)anthranilate = 1-(2-carboxyphenylamino)-1-deoxy-D-ribulose 5-phosphate</text>
        <dbReference type="Rhea" id="RHEA:21540"/>
        <dbReference type="ChEBI" id="CHEBI:18277"/>
        <dbReference type="ChEBI" id="CHEBI:58613"/>
        <dbReference type="EC" id="5.3.1.24"/>
    </reaction>
</comment>
<dbReference type="GO" id="GO:0000162">
    <property type="term" value="P:L-tryptophan biosynthetic process"/>
    <property type="evidence" value="ECO:0007669"/>
    <property type="project" value="UniProtKB-UniRule"/>
</dbReference>
<evidence type="ECO:0000259" key="10">
    <source>
        <dbReference type="Pfam" id="PF00697"/>
    </source>
</evidence>
<dbReference type="InterPro" id="IPR044643">
    <property type="entry name" value="TrpF_fam"/>
</dbReference>
<name>M4HXH3_9PROT</name>
<dbReference type="InterPro" id="IPR013785">
    <property type="entry name" value="Aldolase_TIM"/>
</dbReference>
<keyword evidence="7 9" id="KW-0057">Aromatic amino acid biosynthesis</keyword>
<evidence type="ECO:0000256" key="5">
    <source>
        <dbReference type="ARBA" id="ARBA00022605"/>
    </source>
</evidence>
<evidence type="ECO:0000256" key="1">
    <source>
        <dbReference type="ARBA" id="ARBA00001164"/>
    </source>
</evidence>
<dbReference type="SUPFAM" id="SSF51366">
    <property type="entry name" value="Ribulose-phoshate binding barrel"/>
    <property type="match status" value="1"/>
</dbReference>
<comment type="similarity">
    <text evidence="9">Belongs to the TrpF family.</text>
</comment>
<keyword evidence="8 9" id="KW-0413">Isomerase</keyword>
<evidence type="ECO:0000256" key="2">
    <source>
        <dbReference type="ARBA" id="ARBA00004664"/>
    </source>
</evidence>
<evidence type="ECO:0000256" key="6">
    <source>
        <dbReference type="ARBA" id="ARBA00022822"/>
    </source>
</evidence>
<proteinExistence type="inferred from homology"/>
<dbReference type="UniPathway" id="UPA00035">
    <property type="reaction ID" value="UER00042"/>
</dbReference>
<evidence type="ECO:0000256" key="8">
    <source>
        <dbReference type="ARBA" id="ARBA00023235"/>
    </source>
</evidence>
<dbReference type="EMBL" id="JX523956">
    <property type="protein sequence ID" value="AFT64151.1"/>
    <property type="molecule type" value="Genomic_DNA"/>
</dbReference>
<sequence>MESDMKNIVQVAGIIDSKEAELCFANGADWIGFPLRLPSGKDDISEADAKAIIKTLKAPQRAVLISYMTTAAEVSQFCDELGLDAVQLHGDISMEELAKLRQMRPDLYLLKSLVVSADNLPALRQLIDDSAEYIDMYITDTFDPKTGAKGATGMTHDWNVSAELVRHSPKPLMMAGGLSPDNVYDAIMQVRPAAVDAHSLLEGTDKRKSAEKMRVFSAEAKRAFSEMSVLAAQ</sequence>
<dbReference type="EC" id="5.3.1.24" evidence="3 9"/>
<dbReference type="PANTHER" id="PTHR42894">
    <property type="entry name" value="N-(5'-PHOSPHORIBOSYL)ANTHRANILATE ISOMERASE"/>
    <property type="match status" value="1"/>
</dbReference>
<dbReference type="InterPro" id="IPR011060">
    <property type="entry name" value="RibuloseP-bd_barrel"/>
</dbReference>
<evidence type="ECO:0000256" key="7">
    <source>
        <dbReference type="ARBA" id="ARBA00023141"/>
    </source>
</evidence>
<dbReference type="PANTHER" id="PTHR42894:SF1">
    <property type="entry name" value="N-(5'-PHOSPHORIBOSYL)ANTHRANILATE ISOMERASE"/>
    <property type="match status" value="1"/>
</dbReference>
<dbReference type="CDD" id="cd00405">
    <property type="entry name" value="PRAI"/>
    <property type="match status" value="1"/>
</dbReference>
<evidence type="ECO:0000256" key="3">
    <source>
        <dbReference type="ARBA" id="ARBA00012572"/>
    </source>
</evidence>
<dbReference type="Gene3D" id="3.20.20.70">
    <property type="entry name" value="Aldolase class I"/>
    <property type="match status" value="1"/>
</dbReference>
<dbReference type="InterPro" id="IPR001240">
    <property type="entry name" value="PRAI_dom"/>
</dbReference>
<evidence type="ECO:0000256" key="9">
    <source>
        <dbReference type="HAMAP-Rule" id="MF_00135"/>
    </source>
</evidence>